<name>A0A0D0LPQ8_VARPD</name>
<sequence>MTLSRLSTPVALLCLFVATQSAAFNLITEDEARLPSAYQEGKRAGLTRGPGIDVASPAGTVQKNGVALKVQFKSRGGVAIDPKTVRVVYMKNPAVDLTDRIRTHVSGTGIELDGAQVPPGAHQLRVEVGDAEGRVSSKLVDFNAQ</sequence>
<feature type="signal peptide" evidence="1">
    <location>
        <begin position="1"/>
        <end position="23"/>
    </location>
</feature>
<gene>
    <name evidence="2" type="ORF">RT97_27250</name>
</gene>
<dbReference type="EMBL" id="JXQQ01000084">
    <property type="protein sequence ID" value="KIQ21961.1"/>
    <property type="molecule type" value="Genomic_DNA"/>
</dbReference>
<evidence type="ECO:0000313" key="3">
    <source>
        <dbReference type="Proteomes" id="UP000032067"/>
    </source>
</evidence>
<evidence type="ECO:0000256" key="1">
    <source>
        <dbReference type="SAM" id="SignalP"/>
    </source>
</evidence>
<dbReference type="Proteomes" id="UP000032067">
    <property type="component" value="Unassembled WGS sequence"/>
</dbReference>
<dbReference type="OrthoDB" id="8913498at2"/>
<dbReference type="RefSeq" id="WP_042581972.1">
    <property type="nucleotide sequence ID" value="NZ_JXQQ01000084.1"/>
</dbReference>
<keyword evidence="1" id="KW-0732">Signal</keyword>
<reference evidence="2 3" key="1">
    <citation type="submission" date="2014-12" db="EMBL/GenBank/DDBJ databases">
        <title>16Stimator: statistical estimation of ribosomal gene copy numbers from draft genome assemblies.</title>
        <authorList>
            <person name="Perisin M.A."/>
            <person name="Vetter M."/>
            <person name="Gilbert J.A."/>
            <person name="Bergelson J."/>
        </authorList>
    </citation>
    <scope>NUCLEOTIDE SEQUENCE [LARGE SCALE GENOMIC DNA]</scope>
    <source>
        <strain evidence="2 3">MEDvA23</strain>
    </source>
</reference>
<proteinExistence type="predicted"/>
<feature type="chain" id="PRO_5002215831" evidence="1">
    <location>
        <begin position="24"/>
        <end position="145"/>
    </location>
</feature>
<protein>
    <submittedName>
        <fullName evidence="2">Uncharacterized protein</fullName>
    </submittedName>
</protein>
<evidence type="ECO:0000313" key="2">
    <source>
        <dbReference type="EMBL" id="KIQ21961.1"/>
    </source>
</evidence>
<dbReference type="AlphaFoldDB" id="A0A0D0LPQ8"/>
<comment type="caution">
    <text evidence="2">The sequence shown here is derived from an EMBL/GenBank/DDBJ whole genome shotgun (WGS) entry which is preliminary data.</text>
</comment>
<organism evidence="2 3">
    <name type="scientific">Variovorax paradoxus</name>
    <dbReference type="NCBI Taxonomy" id="34073"/>
    <lineage>
        <taxon>Bacteria</taxon>
        <taxon>Pseudomonadati</taxon>
        <taxon>Pseudomonadota</taxon>
        <taxon>Betaproteobacteria</taxon>
        <taxon>Burkholderiales</taxon>
        <taxon>Comamonadaceae</taxon>
        <taxon>Variovorax</taxon>
    </lineage>
</organism>
<accession>A0A0D0LPQ8</accession>